<proteinExistence type="predicted"/>
<dbReference type="Proteomes" id="UP000824120">
    <property type="component" value="Chromosome 9"/>
</dbReference>
<evidence type="ECO:0000313" key="1">
    <source>
        <dbReference type="EMBL" id="KAG5586188.1"/>
    </source>
</evidence>
<reference evidence="1 2" key="1">
    <citation type="submission" date="2020-09" db="EMBL/GenBank/DDBJ databases">
        <title>De no assembly of potato wild relative species, Solanum commersonii.</title>
        <authorList>
            <person name="Cho K."/>
        </authorList>
    </citation>
    <scope>NUCLEOTIDE SEQUENCE [LARGE SCALE GENOMIC DNA]</scope>
    <source>
        <strain evidence="1">LZ3.2</strain>
        <tissue evidence="1">Leaf</tissue>
    </source>
</reference>
<comment type="caution">
    <text evidence="1">The sequence shown here is derived from an EMBL/GenBank/DDBJ whole genome shotgun (WGS) entry which is preliminary data.</text>
</comment>
<name>A0A9J5XG11_SOLCO</name>
<protein>
    <submittedName>
        <fullName evidence="1">Uncharacterized protein</fullName>
    </submittedName>
</protein>
<keyword evidence="2" id="KW-1185">Reference proteome</keyword>
<evidence type="ECO:0000313" key="2">
    <source>
        <dbReference type="Proteomes" id="UP000824120"/>
    </source>
</evidence>
<sequence>MVYLPLHRHTPCNIDYDCKGCQKVDLDDVDKSKSEKKCKNSENEFKRRFDGRDPIIGSLSRPRKYEFLVSYKTQNESALPTQNGLIKAFEQRLGHIWLDKCPQGSSLFYFVDHQRKDMDFICERILELKYGRIKSAENPVPLPSSFPLSRDTHSILRQDNPFFIFNDHSHRPLPFIPIPDENKFDIAKFFWN</sequence>
<dbReference type="EMBL" id="JACXVP010000009">
    <property type="protein sequence ID" value="KAG5586188.1"/>
    <property type="molecule type" value="Genomic_DNA"/>
</dbReference>
<dbReference type="AlphaFoldDB" id="A0A9J5XG11"/>
<organism evidence="1 2">
    <name type="scientific">Solanum commersonii</name>
    <name type="common">Commerson's wild potato</name>
    <name type="synonym">Commerson's nightshade</name>
    <dbReference type="NCBI Taxonomy" id="4109"/>
    <lineage>
        <taxon>Eukaryota</taxon>
        <taxon>Viridiplantae</taxon>
        <taxon>Streptophyta</taxon>
        <taxon>Embryophyta</taxon>
        <taxon>Tracheophyta</taxon>
        <taxon>Spermatophyta</taxon>
        <taxon>Magnoliopsida</taxon>
        <taxon>eudicotyledons</taxon>
        <taxon>Gunneridae</taxon>
        <taxon>Pentapetalae</taxon>
        <taxon>asterids</taxon>
        <taxon>lamiids</taxon>
        <taxon>Solanales</taxon>
        <taxon>Solanaceae</taxon>
        <taxon>Solanoideae</taxon>
        <taxon>Solaneae</taxon>
        <taxon>Solanum</taxon>
    </lineage>
</organism>
<gene>
    <name evidence="1" type="ORF">H5410_046622</name>
</gene>
<accession>A0A9J5XG11</accession>